<dbReference type="PROSITE" id="PS00687">
    <property type="entry name" value="ALDEHYDE_DEHYDR_GLU"/>
    <property type="match status" value="1"/>
</dbReference>
<evidence type="ECO:0000313" key="7">
    <source>
        <dbReference type="Proteomes" id="UP001163046"/>
    </source>
</evidence>
<accession>A0A9X0CSL4</accession>
<feature type="domain" description="Aldehyde dehydrogenase" evidence="5">
    <location>
        <begin position="30"/>
        <end position="493"/>
    </location>
</feature>
<keyword evidence="2 4" id="KW-0560">Oxidoreductase</keyword>
<dbReference type="Gene3D" id="3.40.309.10">
    <property type="entry name" value="Aldehyde Dehydrogenase, Chain A, domain 2"/>
    <property type="match status" value="1"/>
</dbReference>
<dbReference type="InterPro" id="IPR016162">
    <property type="entry name" value="Ald_DH_N"/>
</dbReference>
<evidence type="ECO:0000259" key="5">
    <source>
        <dbReference type="Pfam" id="PF00171"/>
    </source>
</evidence>
<dbReference type="InterPro" id="IPR029510">
    <property type="entry name" value="Ald_DH_CS_GLU"/>
</dbReference>
<dbReference type="GO" id="GO:0004029">
    <property type="term" value="F:aldehyde dehydrogenase (NAD+) activity"/>
    <property type="evidence" value="ECO:0007669"/>
    <property type="project" value="UniProtKB-EC"/>
</dbReference>
<sequence>MFYAVLRKEMVKIDDSPAVKYNQVFINNKFVDSVSGKTFPTINPATGEKICDVAEGDKADIDVAVKACREAFKPGSPWRTMDASQRGRLLNKLADLIERDQAYLASLETLDNGKPFSDSFQMDLEIAKQCYRYYAGWADKIHGKTIPIDGDYLCYTRHEPIGIAGQVIPWNAPQIMQAWKLAPALATGNVVVMKPAEQTPLTALYVASLVAEAGFPPGVVNIVPGYGSTAGMAIAEHMDVDKISFTGSTEVGRVIQQASGRSNLKNVSLELGGKSPNIVFADSDIDEAVNMSHFAVFFNQGQICCAGTRCFVEEPIYDEFVKRSVERAKNRVVGNPFDLKTEQGPQVDKTQFGRVMAMIDSGNKEGAKLECGGAQHGDKGFFIQPTVFSDVQDDMRIAKEEIFGPVMQIMKFKDMNELIDRANNTIYGLAAAVFTKDIDKMNTIASSIRAGTVWVNCYDVLASQAPFGGFKMSGTGREMGEYGLQQYSEIKTITIKLPQKNS</sequence>
<dbReference type="OrthoDB" id="310895at2759"/>
<evidence type="ECO:0000256" key="4">
    <source>
        <dbReference type="RuleBase" id="RU003345"/>
    </source>
</evidence>
<dbReference type="Proteomes" id="UP001163046">
    <property type="component" value="Unassembled WGS sequence"/>
</dbReference>
<dbReference type="SUPFAM" id="SSF53720">
    <property type="entry name" value="ALDH-like"/>
    <property type="match status" value="1"/>
</dbReference>
<dbReference type="PROSITE" id="PS00070">
    <property type="entry name" value="ALDEHYDE_DEHYDR_CYS"/>
    <property type="match status" value="1"/>
</dbReference>
<dbReference type="AlphaFoldDB" id="A0A9X0CSL4"/>
<dbReference type="CDD" id="cd07141">
    <property type="entry name" value="ALDH_F1AB_F2_RALDH1"/>
    <property type="match status" value="1"/>
</dbReference>
<dbReference type="InterPro" id="IPR016160">
    <property type="entry name" value="Ald_DH_CS_CYS"/>
</dbReference>
<evidence type="ECO:0000256" key="1">
    <source>
        <dbReference type="ARBA" id="ARBA00009986"/>
    </source>
</evidence>
<comment type="caution">
    <text evidence="6">The sequence shown here is derived from an EMBL/GenBank/DDBJ whole genome shotgun (WGS) entry which is preliminary data.</text>
</comment>
<reference evidence="6" key="1">
    <citation type="submission" date="2023-01" db="EMBL/GenBank/DDBJ databases">
        <title>Genome assembly of the deep-sea coral Lophelia pertusa.</title>
        <authorList>
            <person name="Herrera S."/>
            <person name="Cordes E."/>
        </authorList>
    </citation>
    <scope>NUCLEOTIDE SEQUENCE</scope>
    <source>
        <strain evidence="6">USNM1676648</strain>
        <tissue evidence="6">Polyp</tissue>
    </source>
</reference>
<dbReference type="FunFam" id="3.40.605.10:FF:000050">
    <property type="entry name" value="Aldehyde dehydrogenase, mitochondrial"/>
    <property type="match status" value="1"/>
</dbReference>
<comment type="similarity">
    <text evidence="1 4">Belongs to the aldehyde dehydrogenase family.</text>
</comment>
<dbReference type="Pfam" id="PF00171">
    <property type="entry name" value="Aldedh"/>
    <property type="match status" value="1"/>
</dbReference>
<dbReference type="InterPro" id="IPR016161">
    <property type="entry name" value="Ald_DH/histidinol_DH"/>
</dbReference>
<organism evidence="6 7">
    <name type="scientific">Desmophyllum pertusum</name>
    <dbReference type="NCBI Taxonomy" id="174260"/>
    <lineage>
        <taxon>Eukaryota</taxon>
        <taxon>Metazoa</taxon>
        <taxon>Cnidaria</taxon>
        <taxon>Anthozoa</taxon>
        <taxon>Hexacorallia</taxon>
        <taxon>Scleractinia</taxon>
        <taxon>Caryophylliina</taxon>
        <taxon>Caryophylliidae</taxon>
        <taxon>Desmophyllum</taxon>
    </lineage>
</organism>
<protein>
    <submittedName>
        <fullName evidence="6">Aldehyde dehydrogenase, mitochondrial</fullName>
        <ecNumber evidence="6">1.2.1.3</ecNumber>
    </submittedName>
</protein>
<dbReference type="InterPro" id="IPR016163">
    <property type="entry name" value="Ald_DH_C"/>
</dbReference>
<feature type="active site" evidence="3">
    <location>
        <position position="270"/>
    </location>
</feature>
<keyword evidence="7" id="KW-1185">Reference proteome</keyword>
<proteinExistence type="inferred from homology"/>
<evidence type="ECO:0000313" key="6">
    <source>
        <dbReference type="EMBL" id="KAJ7371969.1"/>
    </source>
</evidence>
<dbReference type="EMBL" id="MU826839">
    <property type="protein sequence ID" value="KAJ7371969.1"/>
    <property type="molecule type" value="Genomic_DNA"/>
</dbReference>
<evidence type="ECO:0000256" key="3">
    <source>
        <dbReference type="PROSITE-ProRule" id="PRU10007"/>
    </source>
</evidence>
<dbReference type="FunFam" id="3.40.309.10:FF:000001">
    <property type="entry name" value="Mitochondrial aldehyde dehydrogenase 2"/>
    <property type="match status" value="1"/>
</dbReference>
<name>A0A9X0CSL4_9CNID</name>
<dbReference type="PANTHER" id="PTHR11699">
    <property type="entry name" value="ALDEHYDE DEHYDROGENASE-RELATED"/>
    <property type="match status" value="1"/>
</dbReference>
<dbReference type="EC" id="1.2.1.3" evidence="6"/>
<gene>
    <name evidence="6" type="primary">ALDH2_1</name>
    <name evidence="6" type="ORF">OS493_021395</name>
</gene>
<dbReference type="InterPro" id="IPR015590">
    <property type="entry name" value="Aldehyde_DH_dom"/>
</dbReference>
<dbReference type="Gene3D" id="3.40.605.10">
    <property type="entry name" value="Aldehyde Dehydrogenase, Chain A, domain 1"/>
    <property type="match status" value="1"/>
</dbReference>
<evidence type="ECO:0000256" key="2">
    <source>
        <dbReference type="ARBA" id="ARBA00023002"/>
    </source>
</evidence>